<dbReference type="Pfam" id="PF25474">
    <property type="entry name" value="TPR_TmcB"/>
    <property type="match status" value="1"/>
</dbReference>
<feature type="transmembrane region" description="Helical" evidence="2">
    <location>
        <begin position="295"/>
        <end position="316"/>
    </location>
</feature>
<keyword evidence="2" id="KW-1133">Transmembrane helix</keyword>
<dbReference type="InterPro" id="IPR011990">
    <property type="entry name" value="TPR-like_helical_dom_sf"/>
</dbReference>
<keyword evidence="2" id="KW-0812">Transmembrane</keyword>
<dbReference type="Proteomes" id="UP000324800">
    <property type="component" value="Unassembled WGS sequence"/>
</dbReference>
<dbReference type="InterPro" id="IPR052994">
    <property type="entry name" value="Tiny_macrocysts_regulators"/>
</dbReference>
<organism evidence="4 5">
    <name type="scientific">Streblomastix strix</name>
    <dbReference type="NCBI Taxonomy" id="222440"/>
    <lineage>
        <taxon>Eukaryota</taxon>
        <taxon>Metamonada</taxon>
        <taxon>Preaxostyla</taxon>
        <taxon>Oxymonadida</taxon>
        <taxon>Streblomastigidae</taxon>
        <taxon>Streblomastix</taxon>
    </lineage>
</organism>
<evidence type="ECO:0000256" key="2">
    <source>
        <dbReference type="SAM" id="Phobius"/>
    </source>
</evidence>
<dbReference type="EMBL" id="SNRW01002250">
    <property type="protein sequence ID" value="KAA6393378.1"/>
    <property type="molecule type" value="Genomic_DNA"/>
</dbReference>
<comment type="caution">
    <text evidence="4">The sequence shown here is derived from an EMBL/GenBank/DDBJ whole genome shotgun (WGS) entry which is preliminary data.</text>
</comment>
<gene>
    <name evidence="4" type="ORF">EZS28_011096</name>
</gene>
<feature type="transmembrane region" description="Helical" evidence="2">
    <location>
        <begin position="721"/>
        <end position="744"/>
    </location>
</feature>
<evidence type="ECO:0000313" key="4">
    <source>
        <dbReference type="EMBL" id="KAA6393378.1"/>
    </source>
</evidence>
<reference evidence="4 5" key="1">
    <citation type="submission" date="2019-03" db="EMBL/GenBank/DDBJ databases">
        <title>Single cell metagenomics reveals metabolic interactions within the superorganism composed of flagellate Streblomastix strix and complex community of Bacteroidetes bacteria on its surface.</title>
        <authorList>
            <person name="Treitli S.C."/>
            <person name="Kolisko M."/>
            <person name="Husnik F."/>
            <person name="Keeling P."/>
            <person name="Hampl V."/>
        </authorList>
    </citation>
    <scope>NUCLEOTIDE SEQUENCE [LARGE SCALE GENOMIC DNA]</scope>
    <source>
        <strain evidence="4">ST1C</strain>
    </source>
</reference>
<evidence type="ECO:0000256" key="1">
    <source>
        <dbReference type="SAM" id="MobiDB-lite"/>
    </source>
</evidence>
<feature type="compositionally biased region" description="Basic residues" evidence="1">
    <location>
        <begin position="682"/>
        <end position="691"/>
    </location>
</feature>
<feature type="transmembrane region" description="Helical" evidence="2">
    <location>
        <begin position="199"/>
        <end position="223"/>
    </location>
</feature>
<feature type="transmembrane region" description="Helical" evidence="2">
    <location>
        <begin position="50"/>
        <end position="70"/>
    </location>
</feature>
<feature type="compositionally biased region" description="Polar residues" evidence="1">
    <location>
        <begin position="666"/>
        <end position="675"/>
    </location>
</feature>
<name>A0A5J4WEJ1_9EUKA</name>
<feature type="transmembrane region" description="Helical" evidence="2">
    <location>
        <begin position="322"/>
        <end position="347"/>
    </location>
</feature>
<sequence>MSEDDMKSVASESNKSGMFDSDTGGSLSKYLEIFFSLMFPLYSQKKKSNAAFQIILWALFCLVLFTLGLFRVDQGTQIQTALSQAINYVDLSSLGLILGKNSLFLTIAVFVIVFGAFTLQVLSAVFYKQLIASQPIVIKITQCLVSVLLQVLFIPFVSTAITSFDCFSENSFNENGEVISESFWRADSSLGCFKSIHQIISFVIAIMILIFLLTYSIVVNLLIHNHNPKNGGLFSCPNGIFNCLQSIFVFGIVFSQRLLYGWQFWRGVVGVLIPGILILILIIQNPFYSFWSNYLYTIPWTFFGVMRLFLEIGYAIEKASNMIAPQIIFIIFGIISSIILSIVIYYIMRMIEGRNWLLTHKGLPLVDSETINQSNKQQQQQSYDQQSQLQSNENKSSILNKTRSTSKPQSKLPGLPKLKKAEQIESKLRFLQDPEFRNNDYIKYADYIYTFALNRHKKSALLQFQYGIFLQYYRKNWIKAQSVFQLSRQSNPSIGLQFVLYCKTKEGGGGQNGQGGSELSSITFLGKMEQAEEYYQIAKQGMLEFFENISSHHTNFGLIYQQLKIIVESEVKSRKCFEELMTMQPHNTTVLRNYARLLLDIYNDVDTAQVILQRAEMIEEQGIQQQQQTTIESKTGQYPPVALTPNLINTTNDQFTNNDNNQNEQIEGQISASGTSKSSKDRNKKKKKKKSNKEDNSEDAIIHELQGEKTENDNRFMKRMIIILILLSHFLAIASAIIGTIVYIEESTKFSQQIQNLLQVCELAGESSRLPTFAIQTLFLDIQYGFKYLGINDGQVETIPTWEQLKESFTKYGKEITDVITIIYDVTTNTQHWETQDINTYIFEISHTGIVQTKVEPVLISQEKQED</sequence>
<feature type="transmembrane region" description="Helical" evidence="2">
    <location>
        <begin position="136"/>
        <end position="157"/>
    </location>
</feature>
<feature type="region of interest" description="Disordered" evidence="1">
    <location>
        <begin position="394"/>
        <end position="414"/>
    </location>
</feature>
<evidence type="ECO:0000313" key="5">
    <source>
        <dbReference type="Proteomes" id="UP000324800"/>
    </source>
</evidence>
<protein>
    <recommendedName>
        <fullName evidence="3">TmcB/TmcC TPR repeats domain-containing protein</fullName>
    </recommendedName>
</protein>
<dbReference type="PANTHER" id="PTHR31600:SF2">
    <property type="entry name" value="GAMETE ENRICHED GENE 10 PROTEIN-RELATED"/>
    <property type="match status" value="1"/>
</dbReference>
<dbReference type="OrthoDB" id="60033at2759"/>
<feature type="transmembrane region" description="Helical" evidence="2">
    <location>
        <begin position="264"/>
        <end position="283"/>
    </location>
</feature>
<dbReference type="InterPro" id="IPR057352">
    <property type="entry name" value="TPR_TmcB/C"/>
</dbReference>
<evidence type="ECO:0000259" key="3">
    <source>
        <dbReference type="Pfam" id="PF25474"/>
    </source>
</evidence>
<dbReference type="AlphaFoldDB" id="A0A5J4WEJ1"/>
<feature type="domain" description="TmcB/TmcC TPR repeats" evidence="3">
    <location>
        <begin position="513"/>
        <end position="621"/>
    </location>
</feature>
<feature type="compositionally biased region" description="Basic and acidic residues" evidence="1">
    <location>
        <begin position="692"/>
        <end position="704"/>
    </location>
</feature>
<dbReference type="Gene3D" id="1.25.40.10">
    <property type="entry name" value="Tetratricopeptide repeat domain"/>
    <property type="match status" value="1"/>
</dbReference>
<feature type="transmembrane region" description="Helical" evidence="2">
    <location>
        <begin position="103"/>
        <end position="127"/>
    </location>
</feature>
<feature type="transmembrane region" description="Helical" evidence="2">
    <location>
        <begin position="235"/>
        <end position="258"/>
    </location>
</feature>
<dbReference type="PANTHER" id="PTHR31600">
    <property type="entry name" value="TINY MACROCYSTS PROTEIN B-RELATED"/>
    <property type="match status" value="1"/>
</dbReference>
<proteinExistence type="predicted"/>
<keyword evidence="2" id="KW-0472">Membrane</keyword>
<feature type="compositionally biased region" description="Polar residues" evidence="1">
    <location>
        <begin position="394"/>
        <end position="409"/>
    </location>
</feature>
<accession>A0A5J4WEJ1</accession>
<feature type="region of interest" description="Disordered" evidence="1">
    <location>
        <begin position="666"/>
        <end position="704"/>
    </location>
</feature>